<dbReference type="GO" id="GO:0005789">
    <property type="term" value="C:endoplasmic reticulum membrane"/>
    <property type="evidence" value="ECO:0007669"/>
    <property type="project" value="UniProtKB-SubCell"/>
</dbReference>
<evidence type="ECO:0000256" key="12">
    <source>
        <dbReference type="ARBA" id="ARBA00023136"/>
    </source>
</evidence>
<keyword evidence="6" id="KW-0479">Metal-binding</keyword>
<dbReference type="GO" id="GO:0004497">
    <property type="term" value="F:monooxygenase activity"/>
    <property type="evidence" value="ECO:0007669"/>
    <property type="project" value="UniProtKB-KW"/>
</dbReference>
<evidence type="ECO:0000256" key="2">
    <source>
        <dbReference type="ARBA" id="ARBA00004174"/>
    </source>
</evidence>
<evidence type="ECO:0000256" key="3">
    <source>
        <dbReference type="ARBA" id="ARBA00004406"/>
    </source>
</evidence>
<dbReference type="SUPFAM" id="SSF48264">
    <property type="entry name" value="Cytochrome P450"/>
    <property type="match status" value="1"/>
</dbReference>
<comment type="similarity">
    <text evidence="4">Belongs to the cytochrome P450 family.</text>
</comment>
<dbReference type="AlphaFoldDB" id="V5K5D4"/>
<evidence type="ECO:0000313" key="14">
    <source>
        <dbReference type="EMBL" id="AGT57838.1"/>
    </source>
</evidence>
<sequence length="470" mass="54764">MSYCSPYDKTSFLYYVDENKLFSGITFFTFAVIGVFCYILRCYSFFEKHKIPRAVTPFAPYGNIKDILFRNTTMYVFLWKYYNKFKRKGYKFAGFYLFFKPGILAVHPSLTFKILSDDRGFDNVSRKKNVLDYKKVLRMFDDSILQQLIESSNAIKPSLEEQLAGKTPLKEVLYGFLAESSCLTFGFNKGSADVLTKSADEKIRSGFWHYLKLVLSFTKSKSSNEDLRNFIKDVCGYRKKHDVREKDLLQCFTDTLRDDRESEGIIDEIIEIAVENIIYSCSTVLFCLYELASNPDIQDDLIGEIRRFNKNNSTINLDNLHHLIYLEAVVKETLRKYPPVPLVTKKPKEDYNMNDFGLDLPKSCLIFATIFGVHHDPANFPDPEAFDPDRFFEDNIKYIKPNTYFPFGLDSRNTIGFRLTNVHVELCIFNILSSFRVDLTKKDHVLEFDNDKLVTYPKEPLPLRFELLTN</sequence>
<dbReference type="PANTHER" id="PTHR24292:SF54">
    <property type="entry name" value="CYP9F3-RELATED"/>
    <property type="match status" value="1"/>
</dbReference>
<keyword evidence="12 13" id="KW-0472">Membrane</keyword>
<evidence type="ECO:0000256" key="11">
    <source>
        <dbReference type="ARBA" id="ARBA00023033"/>
    </source>
</evidence>
<dbReference type="InterPro" id="IPR050476">
    <property type="entry name" value="Insect_CytP450_Detox"/>
</dbReference>
<keyword evidence="9" id="KW-0560">Oxidoreductase</keyword>
<protein>
    <submittedName>
        <fullName evidence="14">Cytochrome P450 413a1</fullName>
    </submittedName>
</protein>
<evidence type="ECO:0000256" key="10">
    <source>
        <dbReference type="ARBA" id="ARBA00023004"/>
    </source>
</evidence>
<evidence type="ECO:0000256" key="13">
    <source>
        <dbReference type="SAM" id="Phobius"/>
    </source>
</evidence>
<evidence type="ECO:0000256" key="5">
    <source>
        <dbReference type="ARBA" id="ARBA00022617"/>
    </source>
</evidence>
<name>V5K5D4_LEPDE</name>
<keyword evidence="13" id="KW-0812">Transmembrane</keyword>
<accession>V5K5D4</accession>
<dbReference type="GO" id="GO:0020037">
    <property type="term" value="F:heme binding"/>
    <property type="evidence" value="ECO:0007669"/>
    <property type="project" value="InterPro"/>
</dbReference>
<dbReference type="InterPro" id="IPR036396">
    <property type="entry name" value="Cyt_P450_sf"/>
</dbReference>
<comment type="subcellular location">
    <subcellularLocation>
        <location evidence="3">Endoplasmic reticulum membrane</location>
        <topology evidence="3">Peripheral membrane protein</topology>
    </subcellularLocation>
    <subcellularLocation>
        <location evidence="2">Microsome membrane</location>
        <topology evidence="2">Peripheral membrane protein</topology>
    </subcellularLocation>
</comment>
<keyword evidence="10" id="KW-0408">Iron</keyword>
<evidence type="ECO:0000256" key="1">
    <source>
        <dbReference type="ARBA" id="ARBA00001971"/>
    </source>
</evidence>
<reference evidence="14" key="2">
    <citation type="submission" date="2013-05" db="EMBL/GenBank/DDBJ databases">
        <authorList>
            <person name="Wan P.-J."/>
        </authorList>
    </citation>
    <scope>NUCLEOTIDE SEQUENCE</scope>
</reference>
<dbReference type="Gene3D" id="1.10.630.10">
    <property type="entry name" value="Cytochrome P450"/>
    <property type="match status" value="1"/>
</dbReference>
<reference evidence="14" key="1">
    <citation type="journal article" date="2013" name="Pestic. Biochem. Physiol.">
        <title>Identification of cytochrome P450 monooxygenase genes and their expression profiles in cyhalothrin-treated Colorado potato beetle, Leptinotarsa decemlineata.</title>
        <authorList>
            <person name="Wan P.J."/>
            <person name="Shi X.Q."/>
            <person name="Kong Y."/>
            <person name="Zhou L.T."/>
            <person name="Guo W.C."/>
            <person name="Ahmat T."/>
            <person name="Li G.Q."/>
        </authorList>
    </citation>
    <scope>NUCLEOTIDE SEQUENCE</scope>
</reference>
<dbReference type="EMBL" id="KF044266">
    <property type="protein sequence ID" value="AGT57838.1"/>
    <property type="molecule type" value="mRNA"/>
</dbReference>
<dbReference type="GO" id="GO:0016705">
    <property type="term" value="F:oxidoreductase activity, acting on paired donors, with incorporation or reduction of molecular oxygen"/>
    <property type="evidence" value="ECO:0007669"/>
    <property type="project" value="InterPro"/>
</dbReference>
<feature type="transmembrane region" description="Helical" evidence="13">
    <location>
        <begin position="21"/>
        <end position="40"/>
    </location>
</feature>
<keyword evidence="8" id="KW-0492">Microsome</keyword>
<keyword evidence="7" id="KW-0256">Endoplasmic reticulum</keyword>
<dbReference type="PANTHER" id="PTHR24292">
    <property type="entry name" value="CYTOCHROME P450"/>
    <property type="match status" value="1"/>
</dbReference>
<dbReference type="PRINTS" id="PR00463">
    <property type="entry name" value="EP450I"/>
</dbReference>
<gene>
    <name evidence="14" type="primary">Cyp413a1</name>
</gene>
<dbReference type="InterPro" id="IPR001128">
    <property type="entry name" value="Cyt_P450"/>
</dbReference>
<dbReference type="OrthoDB" id="1470350at2759"/>
<proteinExistence type="evidence at transcript level"/>
<evidence type="ECO:0000256" key="7">
    <source>
        <dbReference type="ARBA" id="ARBA00022824"/>
    </source>
</evidence>
<organism evidence="14">
    <name type="scientific">Leptinotarsa decemlineata</name>
    <name type="common">Colorado potato beetle</name>
    <name type="synonym">Doryphora decemlineata</name>
    <dbReference type="NCBI Taxonomy" id="7539"/>
    <lineage>
        <taxon>Eukaryota</taxon>
        <taxon>Metazoa</taxon>
        <taxon>Ecdysozoa</taxon>
        <taxon>Arthropoda</taxon>
        <taxon>Hexapoda</taxon>
        <taxon>Insecta</taxon>
        <taxon>Pterygota</taxon>
        <taxon>Neoptera</taxon>
        <taxon>Endopterygota</taxon>
        <taxon>Coleoptera</taxon>
        <taxon>Polyphaga</taxon>
        <taxon>Cucujiformia</taxon>
        <taxon>Chrysomeloidea</taxon>
        <taxon>Chrysomelidae</taxon>
        <taxon>Chrysomelinae</taxon>
        <taxon>Doryphorini</taxon>
        <taxon>Leptinotarsa</taxon>
    </lineage>
</organism>
<evidence type="ECO:0000256" key="8">
    <source>
        <dbReference type="ARBA" id="ARBA00022848"/>
    </source>
</evidence>
<dbReference type="Pfam" id="PF00067">
    <property type="entry name" value="p450"/>
    <property type="match status" value="1"/>
</dbReference>
<evidence type="ECO:0000256" key="9">
    <source>
        <dbReference type="ARBA" id="ARBA00023002"/>
    </source>
</evidence>
<comment type="cofactor">
    <cofactor evidence="1">
        <name>heme</name>
        <dbReference type="ChEBI" id="CHEBI:30413"/>
    </cofactor>
</comment>
<keyword evidence="5" id="KW-0349">Heme</keyword>
<dbReference type="GO" id="GO:0005506">
    <property type="term" value="F:iron ion binding"/>
    <property type="evidence" value="ECO:0007669"/>
    <property type="project" value="InterPro"/>
</dbReference>
<keyword evidence="13" id="KW-1133">Transmembrane helix</keyword>
<dbReference type="InterPro" id="IPR002401">
    <property type="entry name" value="Cyt_P450_E_grp-I"/>
</dbReference>
<evidence type="ECO:0000256" key="6">
    <source>
        <dbReference type="ARBA" id="ARBA00022723"/>
    </source>
</evidence>
<evidence type="ECO:0000256" key="4">
    <source>
        <dbReference type="ARBA" id="ARBA00010617"/>
    </source>
</evidence>
<keyword evidence="11" id="KW-0503">Monooxygenase</keyword>